<dbReference type="AlphaFoldDB" id="A0A0K2V5U8"/>
<protein>
    <submittedName>
        <fullName evidence="1">Uncharacterized protein</fullName>
    </submittedName>
</protein>
<organism evidence="1">
    <name type="scientific">Lepeophtheirus salmonis</name>
    <name type="common">Salmon louse</name>
    <name type="synonym">Caligus salmonis</name>
    <dbReference type="NCBI Taxonomy" id="72036"/>
    <lineage>
        <taxon>Eukaryota</taxon>
        <taxon>Metazoa</taxon>
        <taxon>Ecdysozoa</taxon>
        <taxon>Arthropoda</taxon>
        <taxon>Crustacea</taxon>
        <taxon>Multicrustacea</taxon>
        <taxon>Hexanauplia</taxon>
        <taxon>Copepoda</taxon>
        <taxon>Siphonostomatoida</taxon>
        <taxon>Caligidae</taxon>
        <taxon>Lepeophtheirus</taxon>
    </lineage>
</organism>
<evidence type="ECO:0000313" key="1">
    <source>
        <dbReference type="EMBL" id="CDW45710.1"/>
    </source>
</evidence>
<accession>A0A0K2V5U8</accession>
<feature type="non-terminal residue" evidence="1">
    <location>
        <position position="1"/>
    </location>
</feature>
<name>A0A0K2V5U8_LEPSM</name>
<sequence length="77" mass="8775">NKKETLAGSTGTNESLSHFSNYDHFYLNYPIVSKVKLRFKSLTTTPRKKSARRNCSNVTDYHKISPFCTSLSGSHIY</sequence>
<reference evidence="1" key="1">
    <citation type="submission" date="2014-05" db="EMBL/GenBank/DDBJ databases">
        <authorList>
            <person name="Chronopoulou M."/>
        </authorList>
    </citation>
    <scope>NUCLEOTIDE SEQUENCE</scope>
    <source>
        <tissue evidence="1">Whole organism</tissue>
    </source>
</reference>
<proteinExistence type="predicted"/>
<dbReference type="EMBL" id="HACA01028349">
    <property type="protein sequence ID" value="CDW45710.1"/>
    <property type="molecule type" value="Transcribed_RNA"/>
</dbReference>